<proteinExistence type="predicted"/>
<gene>
    <name evidence="2" type="ORF">C484_12366</name>
</gene>
<protein>
    <submittedName>
        <fullName evidence="2">TRAM domain-containing protein</fullName>
    </submittedName>
</protein>
<sequence>MSVFTKFLRGWQFRDSSPSLTVGDECSVFVAEANSDGNGHVYIGDTHLLVEGAGPETVERRVRVEVTEFDETNATGRAEFIEIVGESSYTN</sequence>
<evidence type="ECO:0000313" key="3">
    <source>
        <dbReference type="Proteomes" id="UP000011648"/>
    </source>
</evidence>
<dbReference type="InterPro" id="IPR055935">
    <property type="entry name" value="DUF7513"/>
</dbReference>
<evidence type="ECO:0000313" key="2">
    <source>
        <dbReference type="EMBL" id="ELY91019.1"/>
    </source>
</evidence>
<name>L9ZXK6_9EURY</name>
<dbReference type="Proteomes" id="UP000011648">
    <property type="component" value="Unassembled WGS sequence"/>
</dbReference>
<keyword evidence="3" id="KW-1185">Reference proteome</keyword>
<organism evidence="2 3">
    <name type="scientific">Natrialba taiwanensis DSM 12281</name>
    <dbReference type="NCBI Taxonomy" id="1230458"/>
    <lineage>
        <taxon>Archaea</taxon>
        <taxon>Methanobacteriati</taxon>
        <taxon>Methanobacteriota</taxon>
        <taxon>Stenosarchaea group</taxon>
        <taxon>Halobacteria</taxon>
        <taxon>Halobacteriales</taxon>
        <taxon>Natrialbaceae</taxon>
        <taxon>Natrialba</taxon>
    </lineage>
</organism>
<dbReference type="EMBL" id="AOIL01000042">
    <property type="protein sequence ID" value="ELY91019.1"/>
    <property type="molecule type" value="Genomic_DNA"/>
</dbReference>
<dbReference type="OrthoDB" id="198699at2157"/>
<evidence type="ECO:0000259" key="1">
    <source>
        <dbReference type="Pfam" id="PF24353"/>
    </source>
</evidence>
<dbReference type="PATRIC" id="fig|1230458.4.peg.2494"/>
<dbReference type="RefSeq" id="WP_006826200.1">
    <property type="nucleotide sequence ID" value="NZ_AOIL01000042.1"/>
</dbReference>
<dbReference type="AlphaFoldDB" id="L9ZXK6"/>
<accession>L9ZXK6</accession>
<dbReference type="STRING" id="1230458.C484_12366"/>
<reference evidence="2 3" key="1">
    <citation type="journal article" date="2014" name="PLoS Genet.">
        <title>Phylogenetically driven sequencing of extremely halophilic archaea reveals strategies for static and dynamic osmo-response.</title>
        <authorList>
            <person name="Becker E.A."/>
            <person name="Seitzer P.M."/>
            <person name="Tritt A."/>
            <person name="Larsen D."/>
            <person name="Krusor M."/>
            <person name="Yao A.I."/>
            <person name="Wu D."/>
            <person name="Madern D."/>
            <person name="Eisen J.A."/>
            <person name="Darling A.E."/>
            <person name="Facciotti M.T."/>
        </authorList>
    </citation>
    <scope>NUCLEOTIDE SEQUENCE [LARGE SCALE GENOMIC DNA]</scope>
    <source>
        <strain evidence="2 3">DSM 12281</strain>
    </source>
</reference>
<feature type="domain" description="DUF7513" evidence="1">
    <location>
        <begin position="1"/>
        <end position="82"/>
    </location>
</feature>
<comment type="caution">
    <text evidence="2">The sequence shown here is derived from an EMBL/GenBank/DDBJ whole genome shotgun (WGS) entry which is preliminary data.</text>
</comment>
<dbReference type="Pfam" id="PF24353">
    <property type="entry name" value="DUF7513"/>
    <property type="match status" value="1"/>
</dbReference>